<comment type="similarity">
    <text evidence="1">Belongs to the TIP41 family.</text>
</comment>
<dbReference type="PANTHER" id="PTHR21021:SF16">
    <property type="entry name" value="TIP41-LIKE PROTEIN"/>
    <property type="match status" value="1"/>
</dbReference>
<gene>
    <name evidence="3" type="ORF">ANN_06535</name>
</gene>
<name>A0ABQ8TFK9_PERAM</name>
<dbReference type="EMBL" id="JAJSOF020000011">
    <property type="protein sequence ID" value="KAJ4444738.1"/>
    <property type="molecule type" value="Genomic_DNA"/>
</dbReference>
<proteinExistence type="inferred from homology"/>
<evidence type="ECO:0000256" key="2">
    <source>
        <dbReference type="ARBA" id="ARBA00018951"/>
    </source>
</evidence>
<evidence type="ECO:0000313" key="3">
    <source>
        <dbReference type="EMBL" id="KAJ4444738.1"/>
    </source>
</evidence>
<reference evidence="3 4" key="1">
    <citation type="journal article" date="2022" name="Allergy">
        <title>Genome assembly and annotation of Periplaneta americana reveal a comprehensive cockroach allergen profile.</title>
        <authorList>
            <person name="Wang L."/>
            <person name="Xiong Q."/>
            <person name="Saelim N."/>
            <person name="Wang L."/>
            <person name="Nong W."/>
            <person name="Wan A.T."/>
            <person name="Shi M."/>
            <person name="Liu X."/>
            <person name="Cao Q."/>
            <person name="Hui J.H.L."/>
            <person name="Sookrung N."/>
            <person name="Leung T.F."/>
            <person name="Tungtrongchitr A."/>
            <person name="Tsui S.K.W."/>
        </authorList>
    </citation>
    <scope>NUCLEOTIDE SEQUENCE [LARGE SCALE GENOMIC DNA]</scope>
    <source>
        <strain evidence="3">PWHHKU_190912</strain>
    </source>
</reference>
<protein>
    <recommendedName>
        <fullName evidence="2">TIP41-like protein</fullName>
    </recommendedName>
</protein>
<keyword evidence="4" id="KW-1185">Reference proteome</keyword>
<dbReference type="Proteomes" id="UP001148838">
    <property type="component" value="Unassembled WGS sequence"/>
</dbReference>
<dbReference type="InterPro" id="IPR007303">
    <property type="entry name" value="TIP41-like"/>
</dbReference>
<organism evidence="3 4">
    <name type="scientific">Periplaneta americana</name>
    <name type="common">American cockroach</name>
    <name type="synonym">Blatta americana</name>
    <dbReference type="NCBI Taxonomy" id="6978"/>
    <lineage>
        <taxon>Eukaryota</taxon>
        <taxon>Metazoa</taxon>
        <taxon>Ecdysozoa</taxon>
        <taxon>Arthropoda</taxon>
        <taxon>Hexapoda</taxon>
        <taxon>Insecta</taxon>
        <taxon>Pterygota</taxon>
        <taxon>Neoptera</taxon>
        <taxon>Polyneoptera</taxon>
        <taxon>Dictyoptera</taxon>
        <taxon>Blattodea</taxon>
        <taxon>Blattoidea</taxon>
        <taxon>Blattidae</taxon>
        <taxon>Blattinae</taxon>
        <taxon>Periplaneta</taxon>
    </lineage>
</organism>
<accession>A0ABQ8TFK9</accession>
<evidence type="ECO:0000256" key="1">
    <source>
        <dbReference type="ARBA" id="ARBA00006658"/>
    </source>
</evidence>
<dbReference type="Pfam" id="PF04176">
    <property type="entry name" value="TIP41"/>
    <property type="match status" value="1"/>
</dbReference>
<evidence type="ECO:0000313" key="4">
    <source>
        <dbReference type="Proteomes" id="UP001148838"/>
    </source>
</evidence>
<dbReference type="InterPro" id="IPR051330">
    <property type="entry name" value="Phosphatase_reg/MetRdx"/>
</dbReference>
<dbReference type="PANTHER" id="PTHR21021">
    <property type="entry name" value="GAF/PUTATIVE CYTOSKELETAL PROTEIN"/>
    <property type="match status" value="1"/>
</dbReference>
<sequence length="284" mass="32710">MESHEGDIMRLPINSEEHTFNNWEVKYKRSHILHSKCSNEKGCGDDLSETCLFCLYTRMLELPHMPDMVFPNNQLILKHVSGCSIEFNALDALKRVSNGRLAIKIACADAWKESRMESGHLDEVKPFDWTFTTDYTGTLTGDFSVTTTETRIDLDKLRRRERILFYHDLLLFEDELHDNGTAVCSVKIRVMPSSFFILLRYFLRIDNVMLRINDTRYYHEFETNFILREYTSREAKAQDLNVPPSRLIDPSEVAQILPLVSSCYEKLSLPTVKQGTGEGAAVAV</sequence>
<comment type="caution">
    <text evidence="3">The sequence shown here is derived from an EMBL/GenBank/DDBJ whole genome shotgun (WGS) entry which is preliminary data.</text>
</comment>